<dbReference type="Proteomes" id="UP000214344">
    <property type="component" value="Segment"/>
</dbReference>
<name>A0EYU4_9ABAC</name>
<keyword evidence="3" id="KW-1185">Reference proteome</keyword>
<evidence type="ECO:0000313" key="3">
    <source>
        <dbReference type="Proteomes" id="UP000214344"/>
    </source>
</evidence>
<reference evidence="2" key="4">
    <citation type="submission" date="2021-06" db="EMBL/GenBank/DDBJ databases">
        <authorList>
            <person name="Xiao Q."/>
            <person name="Zhang X.X."/>
            <person name="Tang M.J."/>
        </authorList>
    </citation>
    <scope>NUCLEOTIDE SEQUENCE</scope>
    <source>
        <strain evidence="2">QF4</strain>
    </source>
</reference>
<reference evidence="1 3" key="3">
    <citation type="journal article" date="2007" name="Virology">
        <title>Genome sequence and organization of a nucleopolyhedrovirus that infects the tea looper caterpillar, Ectropis obliqua.</title>
        <authorList>
            <person name="Ma X.C."/>
            <person name="Shang J.Y."/>
            <person name="Yang Z.N."/>
            <person name="Bao Y.Y."/>
            <person name="Xiao Q."/>
            <person name="Zhang C.X."/>
        </authorList>
    </citation>
    <scope>NUCLEOTIDE SEQUENCE [LARGE SCALE GENOMIC DNA]</scope>
    <source>
        <strain evidence="1 3">A1</strain>
    </source>
</reference>
<dbReference type="KEGG" id="vg:5176435"/>
<gene>
    <name evidence="2" type="ORF">QF4000104</name>
</gene>
<dbReference type="OrthoDB" id="27003at10239"/>
<accession>A0EYU4</accession>
<organism evidence="1 3">
    <name type="scientific">Ectropis obliqua nucleopolyhedrovirus</name>
    <dbReference type="NCBI Taxonomy" id="59376"/>
    <lineage>
        <taxon>Viruses</taxon>
        <taxon>Viruses incertae sedis</taxon>
        <taxon>Naldaviricetes</taxon>
        <taxon>Lefavirales</taxon>
        <taxon>Baculoviridae</taxon>
        <taxon>Alphabaculovirus</taxon>
        <taxon>Alphabaculovirus ecobliquae</taxon>
    </lineage>
</organism>
<reference evidence="1" key="2">
    <citation type="submission" date="2006-07" db="EMBL/GenBank/DDBJ databases">
        <authorList>
            <person name="Zhang C.-X."/>
            <person name="Yang Z.-N."/>
            <person name="Ma X.-C."/>
            <person name="Xiao Q."/>
        </authorList>
    </citation>
    <scope>NUCLEOTIDE SEQUENCE</scope>
    <source>
        <strain evidence="1">A1</strain>
    </source>
</reference>
<protein>
    <submittedName>
        <fullName evidence="1">Uncharacterized protein</fullName>
    </submittedName>
</protein>
<evidence type="ECO:0000313" key="2">
    <source>
        <dbReference type="EMBL" id="QWV59690.1"/>
    </source>
</evidence>
<sequence>MWWDNAITRRILMKKNTSFKSLNSNAIPLLVMETNYREYNEYDNVVSCRLCKFTAPLSLSYEEYLFLHHSYNQILNDDVTAASFGSSSPAATVDKCNLLKLKSSILTKENRVARE</sequence>
<dbReference type="EMBL" id="DQ837165">
    <property type="protein sequence ID" value="ABI35725.1"/>
    <property type="molecule type" value="Genomic_DNA"/>
</dbReference>
<proteinExistence type="predicted"/>
<evidence type="ECO:0000313" key="1">
    <source>
        <dbReference type="EMBL" id="ABI35725.1"/>
    </source>
</evidence>
<dbReference type="EMBL" id="MZ394738">
    <property type="protein sequence ID" value="QWV59690.1"/>
    <property type="molecule type" value="Genomic_DNA"/>
</dbReference>
<reference evidence="1 3" key="1">
    <citation type="journal article" date="2006" name="J. Microbiol.">
        <title>Morphological, phylogenetic and biological characteristics of Ectropis obliqua single-nucleocapsid nucleopolyhedrovirus.</title>
        <authorList>
            <person name="Ma X.C."/>
            <person name="Xu H.J."/>
            <person name="Tang M.J."/>
            <person name="Xiao Q."/>
            <person name="Hong J."/>
            <person name="Zhang C.X."/>
        </authorList>
    </citation>
    <scope>NUCLEOTIDE SEQUENCE [LARGE SCALE GENOMIC DNA]</scope>
    <source>
        <strain evidence="1 3">A1</strain>
    </source>
</reference>
<dbReference type="RefSeq" id="YP_874234.1">
    <property type="nucleotide sequence ID" value="NC_008586.1"/>
</dbReference>